<dbReference type="Proteomes" id="UP000546031">
    <property type="component" value="Unassembled WGS sequence"/>
</dbReference>
<keyword evidence="1" id="KW-1133">Transmembrane helix</keyword>
<dbReference type="AlphaFoldDB" id="A0A850HD27"/>
<reference evidence="2 3" key="1">
    <citation type="submission" date="2020-06" db="EMBL/GenBank/DDBJ databases">
        <title>Altererythrobacter lutimaris sp. nov., a marine bacterium isolated from a tidal flat.</title>
        <authorList>
            <person name="Kim D."/>
            <person name="Yoo Y."/>
            <person name="Kim J.-J."/>
        </authorList>
    </citation>
    <scope>NUCLEOTIDE SEQUENCE [LARGE SCALE GENOMIC DNA]</scope>
    <source>
        <strain evidence="2 3">JGD-16</strain>
    </source>
</reference>
<evidence type="ECO:0000313" key="2">
    <source>
        <dbReference type="EMBL" id="NVE95689.1"/>
    </source>
</evidence>
<keyword evidence="3" id="KW-1185">Reference proteome</keyword>
<sequence length="89" mass="9668">MHFRRESLAGPLLAEFYLNRRKRFDAEALANAPVINPLAFIAYAIGVIAALNAPDTVASLLVGLIASVIAYWLLSLAFGSKRELHSATQ</sequence>
<gene>
    <name evidence="2" type="ORF">HUO12_12350</name>
</gene>
<dbReference type="EMBL" id="JABWTA010000001">
    <property type="protein sequence ID" value="NVE95689.1"/>
    <property type="molecule type" value="Genomic_DNA"/>
</dbReference>
<keyword evidence="1" id="KW-0812">Transmembrane</keyword>
<proteinExistence type="predicted"/>
<dbReference type="Gene3D" id="1.10.4160.10">
    <property type="entry name" value="Hydantoin permease"/>
    <property type="match status" value="1"/>
</dbReference>
<evidence type="ECO:0000313" key="3">
    <source>
        <dbReference type="Proteomes" id="UP000546031"/>
    </source>
</evidence>
<feature type="transmembrane region" description="Helical" evidence="1">
    <location>
        <begin position="57"/>
        <end position="79"/>
    </location>
</feature>
<feature type="transmembrane region" description="Helical" evidence="1">
    <location>
        <begin position="28"/>
        <end position="51"/>
    </location>
</feature>
<accession>A0A850HD27</accession>
<keyword evidence="1" id="KW-0472">Membrane</keyword>
<dbReference type="RefSeq" id="WP_176273887.1">
    <property type="nucleotide sequence ID" value="NZ_JABWTA010000001.1"/>
</dbReference>
<organism evidence="2 3">
    <name type="scientific">Altererythrobacter lutimaris</name>
    <dbReference type="NCBI Taxonomy" id="2743979"/>
    <lineage>
        <taxon>Bacteria</taxon>
        <taxon>Pseudomonadati</taxon>
        <taxon>Pseudomonadota</taxon>
        <taxon>Alphaproteobacteria</taxon>
        <taxon>Sphingomonadales</taxon>
        <taxon>Erythrobacteraceae</taxon>
        <taxon>Altererythrobacter</taxon>
    </lineage>
</organism>
<evidence type="ECO:0000256" key="1">
    <source>
        <dbReference type="SAM" id="Phobius"/>
    </source>
</evidence>
<protein>
    <submittedName>
        <fullName evidence="2">Uncharacterized protein</fullName>
    </submittedName>
</protein>
<name>A0A850HD27_9SPHN</name>
<comment type="caution">
    <text evidence="2">The sequence shown here is derived from an EMBL/GenBank/DDBJ whole genome shotgun (WGS) entry which is preliminary data.</text>
</comment>